<accession>U5HBH2</accession>
<dbReference type="HOGENOM" id="CLU_1116459_0_0_1"/>
<evidence type="ECO:0000313" key="4">
    <source>
        <dbReference type="Proteomes" id="UP000017200"/>
    </source>
</evidence>
<feature type="compositionally biased region" description="Low complexity" evidence="1">
    <location>
        <begin position="44"/>
        <end position="55"/>
    </location>
</feature>
<evidence type="ECO:0000313" key="2">
    <source>
        <dbReference type="EMBL" id="KDE05082.1"/>
    </source>
</evidence>
<dbReference type="AlphaFoldDB" id="U5HBH2"/>
<dbReference type="EMBL" id="GL541693">
    <property type="protein sequence ID" value="KDE05082.1"/>
    <property type="molecule type" value="Genomic_DNA"/>
</dbReference>
<gene>
    <name evidence="2" type="ORF">MVLG_04522</name>
</gene>
<dbReference type="Proteomes" id="UP000017200">
    <property type="component" value="Unassembled WGS sequence"/>
</dbReference>
<reference evidence="3" key="4">
    <citation type="submission" date="2015-06" db="UniProtKB">
        <authorList>
            <consortium name="EnsemblFungi"/>
        </authorList>
    </citation>
    <scope>IDENTIFICATION</scope>
</reference>
<feature type="compositionally biased region" description="Polar residues" evidence="1">
    <location>
        <begin position="129"/>
        <end position="152"/>
    </location>
</feature>
<protein>
    <submittedName>
        <fullName evidence="2 3">Uncharacterized protein</fullName>
    </submittedName>
</protein>
<evidence type="ECO:0000256" key="1">
    <source>
        <dbReference type="SAM" id="MobiDB-lite"/>
    </source>
</evidence>
<dbReference type="EMBL" id="AEIJ01000449">
    <property type="status" value="NOT_ANNOTATED_CDS"/>
    <property type="molecule type" value="Genomic_DNA"/>
</dbReference>
<reference evidence="2" key="2">
    <citation type="submission" date="2010-11" db="EMBL/GenBank/DDBJ databases">
        <authorList>
            <consortium name="The Broad Institute Genome Sequencing Platform"/>
            <person name="Earl A."/>
            <person name="Ward D."/>
            <person name="Feldgarden M."/>
            <person name="Gevers D."/>
            <person name="Butler R."/>
            <person name="Young S.K."/>
            <person name="Zeng Q."/>
            <person name="Gargeya S."/>
            <person name="Fitzgerald M."/>
            <person name="Haas B."/>
            <person name="Abouelleil A."/>
            <person name="Alvarado L."/>
            <person name="Arachchi H.M."/>
            <person name="Berlin A."/>
            <person name="Brown A."/>
            <person name="Chapman S.B."/>
            <person name="Chen Z."/>
            <person name="Dunbar C."/>
            <person name="Freedman E."/>
            <person name="Gearin G."/>
            <person name="Gellesch M."/>
            <person name="Goldberg J."/>
            <person name="Griggs A."/>
            <person name="Gujja S."/>
            <person name="Heilman E."/>
            <person name="Heiman D."/>
            <person name="Howarth C."/>
            <person name="Larson L."/>
            <person name="Lui A."/>
            <person name="MacDonald P.J.P."/>
            <person name="Mehta T."/>
            <person name="Montmayeur A."/>
            <person name="Murphy C."/>
            <person name="Neiman D."/>
            <person name="Pearson M."/>
            <person name="Priest M."/>
            <person name="Roberts A."/>
            <person name="Saif S."/>
            <person name="Shea T."/>
            <person name="Shenoy N."/>
            <person name="Sisk P."/>
            <person name="Stolte C."/>
            <person name="Sykes S."/>
            <person name="White J."/>
            <person name="Yandava C."/>
            <person name="Wortman J."/>
            <person name="Nusbaum C."/>
            <person name="Birren B."/>
        </authorList>
    </citation>
    <scope>NUCLEOTIDE SEQUENCE</scope>
    <source>
        <strain evidence="2">P1A1 Lamole</strain>
    </source>
</reference>
<organism evidence="2">
    <name type="scientific">Microbotryum lychnidis-dioicae (strain p1A1 Lamole / MvSl-1064)</name>
    <name type="common">Anther smut fungus</name>
    <dbReference type="NCBI Taxonomy" id="683840"/>
    <lineage>
        <taxon>Eukaryota</taxon>
        <taxon>Fungi</taxon>
        <taxon>Dikarya</taxon>
        <taxon>Basidiomycota</taxon>
        <taxon>Pucciniomycotina</taxon>
        <taxon>Microbotryomycetes</taxon>
        <taxon>Microbotryales</taxon>
        <taxon>Microbotryaceae</taxon>
        <taxon>Microbotryum</taxon>
    </lineage>
</organism>
<dbReference type="InParanoid" id="U5HBH2"/>
<proteinExistence type="predicted"/>
<sequence length="249" mass="26825">MSQPPKIDLPFQPSNIEGPFPLNVYADPTKVVRFPTHPDPTRIPAPTSTATPSPIQQQRHAIPRVQRPRPVRQRPQDDSLQESDVTTIDLADLPPGMGEPGLYRRKKTASDFYTAVTPPRSRKSRDSQRSTGGARSTPVTPTMLGQLSTHIATPSHVEGDDRAPSSGADTSEGESEVDSVGSLASPPYVGDSVDDLNDQAEVAAQDMMQHTTTNPMASLAKHTRERSLPLQSASAVHRVASALLDNNTA</sequence>
<reference evidence="2 4" key="3">
    <citation type="journal article" date="2015" name="BMC Genomics">
        <title>Sex and parasites: genomic and transcriptomic analysis of Microbotryum lychnidis-dioicae, the biotrophic and plant-castrating anther smut fungus.</title>
        <authorList>
            <person name="Perlin M.H."/>
            <person name="Amselem J."/>
            <person name="Fontanillas E."/>
            <person name="Toh S.S."/>
            <person name="Chen Z."/>
            <person name="Goldberg J."/>
            <person name="Duplessis S."/>
            <person name="Henrissat B."/>
            <person name="Young S."/>
            <person name="Zeng Q."/>
            <person name="Aguileta G."/>
            <person name="Petit E."/>
            <person name="Badouin H."/>
            <person name="Andrews J."/>
            <person name="Razeeq D."/>
            <person name="Gabaldon T."/>
            <person name="Quesneville H."/>
            <person name="Giraud T."/>
            <person name="Hood M.E."/>
            <person name="Schultz D.J."/>
            <person name="Cuomo C.A."/>
        </authorList>
    </citation>
    <scope>NUCLEOTIDE SEQUENCE [LARGE SCALE GENOMIC DNA]</scope>
    <source>
        <strain evidence="4">p1A1 Lamole</strain>
        <strain evidence="2">P1A1 Lamole</strain>
    </source>
</reference>
<evidence type="ECO:0000313" key="3">
    <source>
        <dbReference type="EnsemblFungi" id="MVLG_04522T0"/>
    </source>
</evidence>
<feature type="region of interest" description="Disordered" evidence="1">
    <location>
        <begin position="34"/>
        <end position="228"/>
    </location>
</feature>
<dbReference type="EnsemblFungi" id="MVLG_04522T0">
    <property type="protein sequence ID" value="MVLG_04522T0"/>
    <property type="gene ID" value="MVLG_04522"/>
</dbReference>
<reference evidence="4" key="1">
    <citation type="submission" date="2010-11" db="EMBL/GenBank/DDBJ databases">
        <title>The genome sequence of Microbotryum violaceum strain p1A1 Lamole.</title>
        <authorList>
            <person name="Cuomo C."/>
            <person name="Perlin M."/>
            <person name="Young S.K."/>
            <person name="Zeng Q."/>
            <person name="Gargeya S."/>
            <person name="Alvarado L."/>
            <person name="Berlin A."/>
            <person name="Chapman S.B."/>
            <person name="Chen Z."/>
            <person name="Freedman E."/>
            <person name="Gellesch M."/>
            <person name="Goldberg J."/>
            <person name="Griggs A."/>
            <person name="Gujja S."/>
            <person name="Heilman E."/>
            <person name="Heiman D."/>
            <person name="Howarth C."/>
            <person name="Mehta T."/>
            <person name="Neiman D."/>
            <person name="Pearson M."/>
            <person name="Roberts A."/>
            <person name="Saif S."/>
            <person name="Shea T."/>
            <person name="Shenoy N."/>
            <person name="Sisk P."/>
            <person name="Stolte C."/>
            <person name="Sykes S."/>
            <person name="White J."/>
            <person name="Yandava C."/>
            <person name="Haas B."/>
            <person name="Nusbaum C."/>
            <person name="Birren B."/>
        </authorList>
    </citation>
    <scope>NUCLEOTIDE SEQUENCE [LARGE SCALE GENOMIC DNA]</scope>
    <source>
        <strain evidence="4">p1A1 Lamole</strain>
    </source>
</reference>
<keyword evidence="4" id="KW-1185">Reference proteome</keyword>
<name>U5HBH2_USTV1</name>